<feature type="domain" description="Radical SAM core" evidence="10">
    <location>
        <begin position="54"/>
        <end position="274"/>
    </location>
</feature>
<dbReference type="PROSITE" id="PS51918">
    <property type="entry name" value="RADICAL_SAM"/>
    <property type="match status" value="1"/>
</dbReference>
<dbReference type="Gene3D" id="3.20.20.70">
    <property type="entry name" value="Aldolase class I"/>
    <property type="match status" value="1"/>
</dbReference>
<evidence type="ECO:0000256" key="9">
    <source>
        <dbReference type="ARBA" id="ARBA00047326"/>
    </source>
</evidence>
<dbReference type="Pfam" id="PF04055">
    <property type="entry name" value="Radical_SAM"/>
    <property type="match status" value="1"/>
</dbReference>
<reference evidence="11" key="1">
    <citation type="journal article" date="2015" name="Nature">
        <title>Complex archaea that bridge the gap between prokaryotes and eukaryotes.</title>
        <authorList>
            <person name="Spang A."/>
            <person name="Saw J.H."/>
            <person name="Jorgensen S.L."/>
            <person name="Zaremba-Niedzwiedzka K."/>
            <person name="Martijn J."/>
            <person name="Lind A.E."/>
            <person name="van Eijk R."/>
            <person name="Schleper C."/>
            <person name="Guy L."/>
            <person name="Ettema T.J."/>
        </authorList>
    </citation>
    <scope>NUCLEOTIDE SEQUENCE</scope>
</reference>
<dbReference type="EC" id="2.8.1.8" evidence="2"/>
<keyword evidence="5" id="KW-0949">S-adenosyl-L-methionine</keyword>
<dbReference type="InterPro" id="IPR006638">
    <property type="entry name" value="Elp3/MiaA/NifB-like_rSAM"/>
</dbReference>
<evidence type="ECO:0000313" key="11">
    <source>
        <dbReference type="EMBL" id="KKL69507.1"/>
    </source>
</evidence>
<dbReference type="InterPro" id="IPR013785">
    <property type="entry name" value="Aldolase_TIM"/>
</dbReference>
<gene>
    <name evidence="11" type="ORF">LCGC14_2114260</name>
</gene>
<evidence type="ECO:0000256" key="3">
    <source>
        <dbReference type="ARBA" id="ARBA00022485"/>
    </source>
</evidence>
<keyword evidence="3" id="KW-0004">4Fe-4S</keyword>
<comment type="cofactor">
    <cofactor evidence="1">
        <name>[4Fe-4S] cluster</name>
        <dbReference type="ChEBI" id="CHEBI:49883"/>
    </cofactor>
</comment>
<evidence type="ECO:0000256" key="8">
    <source>
        <dbReference type="ARBA" id="ARBA00023014"/>
    </source>
</evidence>
<dbReference type="NCBIfam" id="NF009544">
    <property type="entry name" value="PRK12928.1"/>
    <property type="match status" value="1"/>
</dbReference>
<dbReference type="SFLD" id="SFLDS00029">
    <property type="entry name" value="Radical_SAM"/>
    <property type="match status" value="1"/>
</dbReference>
<dbReference type="PANTHER" id="PTHR10949:SF0">
    <property type="entry name" value="LIPOYL SYNTHASE, MITOCHONDRIAL"/>
    <property type="match status" value="1"/>
</dbReference>
<accession>A0A0F9H2G6</accession>
<dbReference type="HAMAP" id="MF_00206">
    <property type="entry name" value="Lipoyl_synth"/>
    <property type="match status" value="1"/>
</dbReference>
<evidence type="ECO:0000256" key="7">
    <source>
        <dbReference type="ARBA" id="ARBA00023004"/>
    </source>
</evidence>
<dbReference type="EMBL" id="LAZR01026190">
    <property type="protein sequence ID" value="KKL69507.1"/>
    <property type="molecule type" value="Genomic_DNA"/>
</dbReference>
<proteinExistence type="inferred from homology"/>
<evidence type="ECO:0000256" key="4">
    <source>
        <dbReference type="ARBA" id="ARBA00022679"/>
    </source>
</evidence>
<dbReference type="PANTHER" id="PTHR10949">
    <property type="entry name" value="LIPOYL SYNTHASE"/>
    <property type="match status" value="1"/>
</dbReference>
<sequence length="310" mass="33628">MSGQAQAARPPGRLPEWLRRSLPAGAGAVRRLIGREGLSTVCLHARCPNAAECFSRGTLTFMILGDRCTRSCRFCAVAADGPPAPVDPDEPQRVADAAGRLGLRHVVITSVTRDDLLDGGAGQFANVVRAVRDVLPRATVEILTPDFQGDPASIDAAVAAGPDVFNHNVETVPRLYGAVRPQADYRRSLAVLARAGRHRPGRPLIKSGLMVGMGERPGEIAEILRDLRSAGCDILTIGQYLAPSPEHHPVARFVPPEEFEDMAGNHHHRIILPRLGPVCTVPYFFYPISFHWGSPVWVDCIREPPSLCQL</sequence>
<evidence type="ECO:0000259" key="10">
    <source>
        <dbReference type="PROSITE" id="PS51918"/>
    </source>
</evidence>
<dbReference type="InterPro" id="IPR007197">
    <property type="entry name" value="rSAM"/>
</dbReference>
<keyword evidence="4" id="KW-0808">Transferase</keyword>
<dbReference type="InterPro" id="IPR058240">
    <property type="entry name" value="rSAM_sf"/>
</dbReference>
<keyword evidence="8" id="KW-0411">Iron-sulfur</keyword>
<keyword evidence="6" id="KW-0479">Metal-binding</keyword>
<organism evidence="11">
    <name type="scientific">marine sediment metagenome</name>
    <dbReference type="NCBI Taxonomy" id="412755"/>
    <lineage>
        <taxon>unclassified sequences</taxon>
        <taxon>metagenomes</taxon>
        <taxon>ecological metagenomes</taxon>
    </lineage>
</organism>
<evidence type="ECO:0000256" key="1">
    <source>
        <dbReference type="ARBA" id="ARBA00001966"/>
    </source>
</evidence>
<dbReference type="GO" id="GO:0016992">
    <property type="term" value="F:lipoate synthase activity"/>
    <property type="evidence" value="ECO:0007669"/>
    <property type="project" value="UniProtKB-EC"/>
</dbReference>
<evidence type="ECO:0000256" key="2">
    <source>
        <dbReference type="ARBA" id="ARBA00012237"/>
    </source>
</evidence>
<evidence type="ECO:0000256" key="5">
    <source>
        <dbReference type="ARBA" id="ARBA00022691"/>
    </source>
</evidence>
<dbReference type="SMART" id="SM00729">
    <property type="entry name" value="Elp3"/>
    <property type="match status" value="1"/>
</dbReference>
<name>A0A0F9H2G6_9ZZZZ</name>
<dbReference type="GO" id="GO:0051539">
    <property type="term" value="F:4 iron, 4 sulfur cluster binding"/>
    <property type="evidence" value="ECO:0007669"/>
    <property type="project" value="UniProtKB-KW"/>
</dbReference>
<evidence type="ECO:0000256" key="6">
    <source>
        <dbReference type="ARBA" id="ARBA00022723"/>
    </source>
</evidence>
<dbReference type="GO" id="GO:0046872">
    <property type="term" value="F:metal ion binding"/>
    <property type="evidence" value="ECO:0007669"/>
    <property type="project" value="UniProtKB-KW"/>
</dbReference>
<dbReference type="NCBIfam" id="NF004019">
    <property type="entry name" value="PRK05481.1"/>
    <property type="match status" value="1"/>
</dbReference>
<protein>
    <recommendedName>
        <fullName evidence="2">lipoyl synthase</fullName>
        <ecNumber evidence="2">2.8.1.8</ecNumber>
    </recommendedName>
</protein>
<comment type="caution">
    <text evidence="11">The sequence shown here is derived from an EMBL/GenBank/DDBJ whole genome shotgun (WGS) entry which is preliminary data.</text>
</comment>
<dbReference type="NCBIfam" id="TIGR00510">
    <property type="entry name" value="lipA"/>
    <property type="match status" value="1"/>
</dbReference>
<dbReference type="SUPFAM" id="SSF102114">
    <property type="entry name" value="Radical SAM enzymes"/>
    <property type="match status" value="1"/>
</dbReference>
<comment type="catalytic activity">
    <reaction evidence="9">
        <text>[[Fe-S] cluster scaffold protein carrying a second [4Fe-4S](2+) cluster] + N(6)-octanoyl-L-lysyl-[protein] + 2 oxidized [2Fe-2S]-[ferredoxin] + 2 S-adenosyl-L-methionine + 4 H(+) = [[Fe-S] cluster scaffold protein] + N(6)-[(R)-dihydrolipoyl]-L-lysyl-[protein] + 4 Fe(3+) + 2 hydrogen sulfide + 2 5'-deoxyadenosine + 2 L-methionine + 2 reduced [2Fe-2S]-[ferredoxin]</text>
        <dbReference type="Rhea" id="RHEA:16585"/>
        <dbReference type="Rhea" id="RHEA-COMP:9928"/>
        <dbReference type="Rhea" id="RHEA-COMP:10000"/>
        <dbReference type="Rhea" id="RHEA-COMP:10001"/>
        <dbReference type="Rhea" id="RHEA-COMP:10475"/>
        <dbReference type="Rhea" id="RHEA-COMP:14568"/>
        <dbReference type="Rhea" id="RHEA-COMP:14569"/>
        <dbReference type="ChEBI" id="CHEBI:15378"/>
        <dbReference type="ChEBI" id="CHEBI:17319"/>
        <dbReference type="ChEBI" id="CHEBI:29034"/>
        <dbReference type="ChEBI" id="CHEBI:29919"/>
        <dbReference type="ChEBI" id="CHEBI:33722"/>
        <dbReference type="ChEBI" id="CHEBI:33737"/>
        <dbReference type="ChEBI" id="CHEBI:33738"/>
        <dbReference type="ChEBI" id="CHEBI:57844"/>
        <dbReference type="ChEBI" id="CHEBI:59789"/>
        <dbReference type="ChEBI" id="CHEBI:78809"/>
        <dbReference type="ChEBI" id="CHEBI:83100"/>
        <dbReference type="EC" id="2.8.1.8"/>
    </reaction>
</comment>
<dbReference type="CDD" id="cd01335">
    <property type="entry name" value="Radical_SAM"/>
    <property type="match status" value="1"/>
</dbReference>
<keyword evidence="7" id="KW-0408">Iron</keyword>
<dbReference type="InterPro" id="IPR003698">
    <property type="entry name" value="Lipoyl_synth"/>
</dbReference>
<dbReference type="AlphaFoldDB" id="A0A0F9H2G6"/>